<accession>A0ABQ3V7H1</accession>
<evidence type="ECO:0000313" key="2">
    <source>
        <dbReference type="Proteomes" id="UP000654345"/>
    </source>
</evidence>
<dbReference type="RefSeq" id="WP_201377018.1">
    <property type="nucleotide sequence ID" value="NZ_BNJG01000008.1"/>
</dbReference>
<dbReference type="CDD" id="cd07822">
    <property type="entry name" value="SRPBCC_4"/>
    <property type="match status" value="1"/>
</dbReference>
<sequence>MRQSLALKSGWFTVQARTTIQAPVERVWSILTDLEKYREWNSFVPSMLSDFQVGSLLTMRVQMRENFMTTSVETITAIEPEHLLAWKTRPPAWLLHGERFQELKPIDTGITEYFTYETFTGLFAPVLQFMYARDLQHGFDAVARDLKVRAETVERRNSVNEMYSGRADQAGRIGKPGKQSRFPGIYFRLSIPMNLPAVPDW</sequence>
<reference evidence="1 2" key="1">
    <citation type="journal article" date="2021" name="Int. J. Syst. Evol. Microbiol.">
        <title>Reticulibacter mediterranei gen. nov., sp. nov., within the new family Reticulibacteraceae fam. nov., and Ktedonospora formicarum gen. nov., sp. nov., Ktedonobacter robiniae sp. nov., Dictyobacter formicarum sp. nov. and Dictyobacter arantiisoli sp. nov., belonging to the class Ktedonobacteria.</title>
        <authorList>
            <person name="Yabe S."/>
            <person name="Zheng Y."/>
            <person name="Wang C.M."/>
            <person name="Sakai Y."/>
            <person name="Abe K."/>
            <person name="Yokota A."/>
            <person name="Donadio S."/>
            <person name="Cavaletti L."/>
            <person name="Monciardini P."/>
        </authorList>
    </citation>
    <scope>NUCLEOTIDE SEQUENCE [LARGE SCALE GENOMIC DNA]</scope>
    <source>
        <strain evidence="1 2">SOSP1-30</strain>
    </source>
</reference>
<dbReference type="Proteomes" id="UP000654345">
    <property type="component" value="Unassembled WGS sequence"/>
</dbReference>
<comment type="caution">
    <text evidence="1">The sequence shown here is derived from an EMBL/GenBank/DDBJ whole genome shotgun (WGS) entry which is preliminary data.</text>
</comment>
<name>A0ABQ3V7H1_9CHLR</name>
<evidence type="ECO:0008006" key="3">
    <source>
        <dbReference type="Google" id="ProtNLM"/>
    </source>
</evidence>
<dbReference type="InterPro" id="IPR023393">
    <property type="entry name" value="START-like_dom_sf"/>
</dbReference>
<proteinExistence type="predicted"/>
<gene>
    <name evidence="1" type="ORF">KSB_94880</name>
</gene>
<dbReference type="PANTHER" id="PTHR36166:SF1">
    <property type="entry name" value="SRPBCC DOMAIN-CONTAINING PROTEIN"/>
    <property type="match status" value="1"/>
</dbReference>
<organism evidence="1 2">
    <name type="scientific">Ktedonobacter robiniae</name>
    <dbReference type="NCBI Taxonomy" id="2778365"/>
    <lineage>
        <taxon>Bacteria</taxon>
        <taxon>Bacillati</taxon>
        <taxon>Chloroflexota</taxon>
        <taxon>Ktedonobacteria</taxon>
        <taxon>Ktedonobacterales</taxon>
        <taxon>Ktedonobacteraceae</taxon>
        <taxon>Ktedonobacter</taxon>
    </lineage>
</organism>
<dbReference type="InterPro" id="IPR019587">
    <property type="entry name" value="Polyketide_cyclase/dehydratase"/>
</dbReference>
<keyword evidence="2" id="KW-1185">Reference proteome</keyword>
<dbReference type="Pfam" id="PF10604">
    <property type="entry name" value="Polyketide_cyc2"/>
    <property type="match status" value="1"/>
</dbReference>
<evidence type="ECO:0000313" key="1">
    <source>
        <dbReference type="EMBL" id="GHO61013.1"/>
    </source>
</evidence>
<protein>
    <recommendedName>
        <fullName evidence="3">SRPBCC domain-containing protein</fullName>
    </recommendedName>
</protein>
<dbReference type="EMBL" id="BNJG01000008">
    <property type="protein sequence ID" value="GHO61013.1"/>
    <property type="molecule type" value="Genomic_DNA"/>
</dbReference>
<dbReference type="SUPFAM" id="SSF55961">
    <property type="entry name" value="Bet v1-like"/>
    <property type="match status" value="1"/>
</dbReference>
<dbReference type="Gene3D" id="3.30.530.20">
    <property type="match status" value="1"/>
</dbReference>
<dbReference type="PANTHER" id="PTHR36166">
    <property type="entry name" value="CHROMOSOME 9, WHOLE GENOME SHOTGUN SEQUENCE"/>
    <property type="match status" value="1"/>
</dbReference>